<keyword evidence="3" id="KW-1185">Reference proteome</keyword>
<accession>A0ABW5MQ95</accession>
<evidence type="ECO:0000256" key="1">
    <source>
        <dbReference type="SAM" id="MobiDB-lite"/>
    </source>
</evidence>
<sequence length="359" mass="40413">MRKIRLLFIVAVLVVTITNLKCTKEAFNLQNVPKEVLSKNAKDYSERLEIIRKSFYEQKLDEKFIPKVKQDVTWTPDWDHPASQVINDSVSYVFYPLIGFYEKDQLKGKVKTYGAKFYLIVKNEHDFYKGVYLNEQKENSTNLKVKVELGNFTGKLLLTNLKTKDAFLLKYVDGKVQDNLTGAQKIASAKLMATKGTVSYWAQQCHTEMRYCVYASDGYSYCGGAIDIIVSYYCQWPSSQCGVSYYMIDYGEETVCEDIWFPDPPEEPSDPGNGGGNGGNEGDPGTLTETQITEAAVYDDGKPKIADIKKYTKCFNDGKQAQSYTMTIYVDQPVAGQSDWFKVVTPGVSTNNPFGVPTG</sequence>
<comment type="caution">
    <text evidence="2">The sequence shown here is derived from an EMBL/GenBank/DDBJ whole genome shotgun (WGS) entry which is preliminary data.</text>
</comment>
<protein>
    <submittedName>
        <fullName evidence="2">Uncharacterized protein</fullName>
    </submittedName>
</protein>
<dbReference type="Proteomes" id="UP001597461">
    <property type="component" value="Unassembled WGS sequence"/>
</dbReference>
<dbReference type="RefSeq" id="WP_379082820.1">
    <property type="nucleotide sequence ID" value="NZ_JBHULL010000044.1"/>
</dbReference>
<feature type="region of interest" description="Disordered" evidence="1">
    <location>
        <begin position="261"/>
        <end position="287"/>
    </location>
</feature>
<evidence type="ECO:0000313" key="2">
    <source>
        <dbReference type="EMBL" id="MFD2585086.1"/>
    </source>
</evidence>
<dbReference type="EMBL" id="JBHULL010000044">
    <property type="protein sequence ID" value="MFD2585086.1"/>
    <property type="molecule type" value="Genomic_DNA"/>
</dbReference>
<proteinExistence type="predicted"/>
<evidence type="ECO:0000313" key="3">
    <source>
        <dbReference type="Proteomes" id="UP001597461"/>
    </source>
</evidence>
<feature type="compositionally biased region" description="Gly residues" evidence="1">
    <location>
        <begin position="272"/>
        <end position="282"/>
    </location>
</feature>
<gene>
    <name evidence="2" type="ORF">ACFSR6_21490</name>
</gene>
<name>A0ABW5MQ95_9SPHI</name>
<reference evidence="3" key="1">
    <citation type="journal article" date="2019" name="Int. J. Syst. Evol. Microbiol.">
        <title>The Global Catalogue of Microorganisms (GCM) 10K type strain sequencing project: providing services to taxonomists for standard genome sequencing and annotation.</title>
        <authorList>
            <consortium name="The Broad Institute Genomics Platform"/>
            <consortium name="The Broad Institute Genome Sequencing Center for Infectious Disease"/>
            <person name="Wu L."/>
            <person name="Ma J."/>
        </authorList>
    </citation>
    <scope>NUCLEOTIDE SEQUENCE [LARGE SCALE GENOMIC DNA]</scope>
    <source>
        <strain evidence="3">KCTC 42866</strain>
    </source>
</reference>
<organism evidence="2 3">
    <name type="scientific">Pedobacter vanadiisoli</name>
    <dbReference type="NCBI Taxonomy" id="1761975"/>
    <lineage>
        <taxon>Bacteria</taxon>
        <taxon>Pseudomonadati</taxon>
        <taxon>Bacteroidota</taxon>
        <taxon>Sphingobacteriia</taxon>
        <taxon>Sphingobacteriales</taxon>
        <taxon>Sphingobacteriaceae</taxon>
        <taxon>Pedobacter</taxon>
    </lineage>
</organism>